<comment type="caution">
    <text evidence="1">The sequence shown here is derived from an EMBL/GenBank/DDBJ whole genome shotgun (WGS) entry which is preliminary data.</text>
</comment>
<dbReference type="AlphaFoldDB" id="A0A392RVR2"/>
<evidence type="ECO:0000313" key="1">
    <source>
        <dbReference type="EMBL" id="MCI40731.1"/>
    </source>
</evidence>
<reference evidence="1 2" key="1">
    <citation type="journal article" date="2018" name="Front. Plant Sci.">
        <title>Red Clover (Trifolium pratense) and Zigzag Clover (T. medium) - A Picture of Genomic Similarities and Differences.</title>
        <authorList>
            <person name="Dluhosova J."/>
            <person name="Istvanek J."/>
            <person name="Nedelnik J."/>
            <person name="Repkova J."/>
        </authorList>
    </citation>
    <scope>NUCLEOTIDE SEQUENCE [LARGE SCALE GENOMIC DNA]</scope>
    <source>
        <strain evidence="2">cv. 10/8</strain>
        <tissue evidence="1">Leaf</tissue>
    </source>
</reference>
<accession>A0A392RVR2</accession>
<proteinExistence type="predicted"/>
<name>A0A392RVR2_9FABA</name>
<evidence type="ECO:0000313" key="2">
    <source>
        <dbReference type="Proteomes" id="UP000265520"/>
    </source>
</evidence>
<keyword evidence="2" id="KW-1185">Reference proteome</keyword>
<protein>
    <submittedName>
        <fullName evidence="1">Uncharacterized protein</fullName>
    </submittedName>
</protein>
<dbReference type="Proteomes" id="UP000265520">
    <property type="component" value="Unassembled WGS sequence"/>
</dbReference>
<organism evidence="1 2">
    <name type="scientific">Trifolium medium</name>
    <dbReference type="NCBI Taxonomy" id="97028"/>
    <lineage>
        <taxon>Eukaryota</taxon>
        <taxon>Viridiplantae</taxon>
        <taxon>Streptophyta</taxon>
        <taxon>Embryophyta</taxon>
        <taxon>Tracheophyta</taxon>
        <taxon>Spermatophyta</taxon>
        <taxon>Magnoliopsida</taxon>
        <taxon>eudicotyledons</taxon>
        <taxon>Gunneridae</taxon>
        <taxon>Pentapetalae</taxon>
        <taxon>rosids</taxon>
        <taxon>fabids</taxon>
        <taxon>Fabales</taxon>
        <taxon>Fabaceae</taxon>
        <taxon>Papilionoideae</taxon>
        <taxon>50 kb inversion clade</taxon>
        <taxon>NPAAA clade</taxon>
        <taxon>Hologalegina</taxon>
        <taxon>IRL clade</taxon>
        <taxon>Trifolieae</taxon>
        <taxon>Trifolium</taxon>
    </lineage>
</organism>
<dbReference type="EMBL" id="LXQA010283331">
    <property type="protein sequence ID" value="MCI40731.1"/>
    <property type="molecule type" value="Genomic_DNA"/>
</dbReference>
<sequence>MVSFWEVDLRMVGVRIEIGLPLKNEDLGVEEREVVRDAVAMVAAAIGKKGILGSENCCICER</sequence>